<dbReference type="Proteomes" id="UP000184513">
    <property type="component" value="Unassembled WGS sequence"/>
</dbReference>
<keyword evidence="2" id="KW-1185">Reference proteome</keyword>
<dbReference type="SUPFAM" id="SSF53448">
    <property type="entry name" value="Nucleotide-diphospho-sugar transferases"/>
    <property type="match status" value="1"/>
</dbReference>
<dbReference type="RefSeq" id="WP_073094684.1">
    <property type="nucleotide sequence ID" value="NZ_FRCY01000006.1"/>
</dbReference>
<protein>
    <submittedName>
        <fullName evidence="1">Uncharacterized protein</fullName>
    </submittedName>
</protein>
<gene>
    <name evidence="1" type="ORF">SAMN04488057_10619</name>
</gene>
<dbReference type="EMBL" id="FRCY01000006">
    <property type="protein sequence ID" value="SHN06736.1"/>
    <property type="molecule type" value="Genomic_DNA"/>
</dbReference>
<dbReference type="InterPro" id="IPR029044">
    <property type="entry name" value="Nucleotide-diphossugar_trans"/>
</dbReference>
<dbReference type="STRING" id="388280.SAMN04488057_10619"/>
<dbReference type="OrthoDB" id="9788101at2"/>
<sequence>MRRAFWLDDYFYGEKVLSKIATAFEDPEIDATIGDIVFIKGNHQDNIIRRYSAKKWEPSRFAWGYMPPHPSFFARTELFKKFGNYQTDYKIAADYELMIRFLLKNQVKWKSKGYSSVKQLILSGTCRYFRMF</sequence>
<organism evidence="1 2">
    <name type="scientific">Cyclobacterium lianum</name>
    <dbReference type="NCBI Taxonomy" id="388280"/>
    <lineage>
        <taxon>Bacteria</taxon>
        <taxon>Pseudomonadati</taxon>
        <taxon>Bacteroidota</taxon>
        <taxon>Cytophagia</taxon>
        <taxon>Cytophagales</taxon>
        <taxon>Cyclobacteriaceae</taxon>
        <taxon>Cyclobacterium</taxon>
    </lineage>
</organism>
<evidence type="ECO:0000313" key="1">
    <source>
        <dbReference type="EMBL" id="SHN06736.1"/>
    </source>
</evidence>
<dbReference type="Gene3D" id="3.90.550.10">
    <property type="entry name" value="Spore Coat Polysaccharide Biosynthesis Protein SpsA, Chain A"/>
    <property type="match status" value="1"/>
</dbReference>
<accession>A0A1M7NRP1</accession>
<evidence type="ECO:0000313" key="2">
    <source>
        <dbReference type="Proteomes" id="UP000184513"/>
    </source>
</evidence>
<name>A0A1M7NRP1_9BACT</name>
<dbReference type="AlphaFoldDB" id="A0A1M7NRP1"/>
<reference evidence="1 2" key="1">
    <citation type="submission" date="2016-11" db="EMBL/GenBank/DDBJ databases">
        <authorList>
            <person name="Jaros S."/>
            <person name="Januszkiewicz K."/>
            <person name="Wedrychowicz H."/>
        </authorList>
    </citation>
    <scope>NUCLEOTIDE SEQUENCE [LARGE SCALE GENOMIC DNA]</scope>
    <source>
        <strain evidence="1 2">CGMCC 1.6102</strain>
    </source>
</reference>
<proteinExistence type="predicted"/>